<accession>A0A3A4NLV2</accession>
<comment type="caution">
    <text evidence="2">The sequence shown here is derived from an EMBL/GenBank/DDBJ whole genome shotgun (WGS) entry which is preliminary data.</text>
</comment>
<dbReference type="EMBL" id="QZKU01000105">
    <property type="protein sequence ID" value="RJP18140.1"/>
    <property type="molecule type" value="Genomic_DNA"/>
</dbReference>
<proteinExistence type="predicted"/>
<organism evidence="2 3">
    <name type="scientific">Abyssobacteria bacterium (strain SURF_5)</name>
    <dbReference type="NCBI Taxonomy" id="2093360"/>
    <lineage>
        <taxon>Bacteria</taxon>
        <taxon>Pseudomonadati</taxon>
        <taxon>Candidatus Hydrogenedentota</taxon>
        <taxon>Candidatus Abyssobacteria</taxon>
    </lineage>
</organism>
<dbReference type="Pfam" id="PF13453">
    <property type="entry name" value="Zn_ribbon_TFIIB"/>
    <property type="match status" value="2"/>
</dbReference>
<dbReference type="AlphaFoldDB" id="A0A3A4NLV2"/>
<name>A0A3A4NLV2_ABYX5</name>
<evidence type="ECO:0000313" key="2">
    <source>
        <dbReference type="EMBL" id="RJP18140.1"/>
    </source>
</evidence>
<evidence type="ECO:0000259" key="1">
    <source>
        <dbReference type="Pfam" id="PF13453"/>
    </source>
</evidence>
<dbReference type="Proteomes" id="UP000265882">
    <property type="component" value="Unassembled WGS sequence"/>
</dbReference>
<evidence type="ECO:0000313" key="3">
    <source>
        <dbReference type="Proteomes" id="UP000265882"/>
    </source>
</evidence>
<sequence length="142" mass="16235">MRCPKCRDTNLREVRVRSAGATIDHCPRCKGVWFDAQELEAVMDVASKELDIPSKARESETLSCPRCLSRLFHFEYPQTLVRVDMCKECRGLWLDGGEFTEIKTIRKSLEKRGKLEEYALPGGVKGGLLRFIDAAIDELEIW</sequence>
<protein>
    <recommendedName>
        <fullName evidence="1">Transcription factor zinc-finger domain-containing protein</fullName>
    </recommendedName>
</protein>
<dbReference type="InterPro" id="IPR027392">
    <property type="entry name" value="TF_Znf"/>
</dbReference>
<gene>
    <name evidence="2" type="ORF">C4520_14920</name>
</gene>
<feature type="domain" description="Transcription factor zinc-finger" evidence="1">
    <location>
        <begin position="64"/>
        <end position="103"/>
    </location>
</feature>
<reference evidence="2 3" key="1">
    <citation type="journal article" date="2017" name="ISME J.">
        <title>Energy and carbon metabolisms in a deep terrestrial subsurface fluid microbial community.</title>
        <authorList>
            <person name="Momper L."/>
            <person name="Jungbluth S.P."/>
            <person name="Lee M.D."/>
            <person name="Amend J.P."/>
        </authorList>
    </citation>
    <scope>NUCLEOTIDE SEQUENCE [LARGE SCALE GENOMIC DNA]</scope>
    <source>
        <strain evidence="2">SURF_5</strain>
    </source>
</reference>
<feature type="domain" description="Transcription factor zinc-finger" evidence="1">
    <location>
        <begin position="2"/>
        <end position="44"/>
    </location>
</feature>